<evidence type="ECO:0000313" key="7">
    <source>
        <dbReference type="EMBL" id="BBH09821.1"/>
    </source>
</evidence>
<proteinExistence type="predicted"/>
<dbReference type="CDD" id="cd04873">
    <property type="entry name" value="ACT_UUR-ACR-like"/>
    <property type="match status" value="1"/>
</dbReference>
<dbReference type="GO" id="GO:0003700">
    <property type="term" value="F:DNA-binding transcription factor activity"/>
    <property type="evidence" value="ECO:0007669"/>
    <property type="project" value="TreeGrafter"/>
</dbReference>
<dbReference type="Pfam" id="PF22754">
    <property type="entry name" value="bHLH-TF_ACT-like_plant"/>
    <property type="match status" value="1"/>
</dbReference>
<dbReference type="InterPro" id="IPR011598">
    <property type="entry name" value="bHLH_dom"/>
</dbReference>
<evidence type="ECO:0000256" key="2">
    <source>
        <dbReference type="ARBA" id="ARBA00023015"/>
    </source>
</evidence>
<evidence type="ECO:0000256" key="3">
    <source>
        <dbReference type="ARBA" id="ARBA00023163"/>
    </source>
</evidence>
<organism evidence="7">
    <name type="scientific">Prunus dulcis</name>
    <name type="common">Almond</name>
    <name type="synonym">Amygdalus dulcis</name>
    <dbReference type="NCBI Taxonomy" id="3755"/>
    <lineage>
        <taxon>Eukaryota</taxon>
        <taxon>Viridiplantae</taxon>
        <taxon>Streptophyta</taxon>
        <taxon>Embryophyta</taxon>
        <taxon>Tracheophyta</taxon>
        <taxon>Spermatophyta</taxon>
        <taxon>Magnoliopsida</taxon>
        <taxon>eudicotyledons</taxon>
        <taxon>Gunneridae</taxon>
        <taxon>Pentapetalae</taxon>
        <taxon>rosids</taxon>
        <taxon>fabids</taxon>
        <taxon>Rosales</taxon>
        <taxon>Rosaceae</taxon>
        <taxon>Amygdaloideae</taxon>
        <taxon>Amygdaleae</taxon>
        <taxon>Prunus</taxon>
    </lineage>
</organism>
<sequence>MGGMIIIMQNLTERLRPLVGLKGWDYCVIWKLSENQRFIELMDCCCSGADENTQTNGGQELFPVYPVLPCRDTMQHSRTNSCDVLAQLPSSLSLDSGVFISLTMAGHEQDLCTSLNIKPAHLERDGTRVLVPSAGGLIELFVSKDVSEDQQVIDYITAQCNISKEQDTLLGAGCNTSFPVNIQDMSTEIQPHAFPGNENEGNDNLNSNHFQQPPVVSPSVDHDSNVPYDVSVDRIRLCSASPMNFLQHVTYNSENSMKNCNSNVYYEQRSHESLGEMGLQADADAPNMHNSMHVMEALENMEQQGVEDQDSVQHEAQGGRTADNSGSDCSDQIDDEDDTKYRRRTGKGPQSKNLFAERKRRKKLNERLYCLRSLVPNISKMDKAAILGDAIDFVKDLLRQVKELQDELEQHSNDEGPNEKTSANICGNHDNFQPEILNQNGTSITNKPENGDKPPNGFHVGTAGDIGNISKQKQDSDSTNDRGQQMEPQVGVTQLHGNEFFVTVFCEHKPGGFVRLMEALDTLGLEVTNANVTSFRSLVSNVFKVEKKDSEVVQADDVRDSLLEITRNPSSKVWPEMAKAKASENGSGLDHFHHDDHHHYQQHHLHNYHASSYHLQHLYNY</sequence>
<feature type="compositionally biased region" description="Low complexity" evidence="5">
    <location>
        <begin position="196"/>
        <end position="208"/>
    </location>
</feature>
<dbReference type="Pfam" id="PF00010">
    <property type="entry name" value="HLH"/>
    <property type="match status" value="1"/>
</dbReference>
<name>A0A4Y1RZN0_PRUDU</name>
<feature type="region of interest" description="Disordered" evidence="5">
    <location>
        <begin position="192"/>
        <end position="222"/>
    </location>
</feature>
<dbReference type="InterPro" id="IPR051358">
    <property type="entry name" value="TF_AMS/ICE1/BHLH6-like"/>
</dbReference>
<dbReference type="InterPro" id="IPR054502">
    <property type="entry name" value="bHLH-TF_ACT-like_plant"/>
</dbReference>
<evidence type="ECO:0000256" key="4">
    <source>
        <dbReference type="ARBA" id="ARBA00023242"/>
    </source>
</evidence>
<dbReference type="AlphaFoldDB" id="A0A4Y1RZN0"/>
<protein>
    <submittedName>
        <fullName evidence="7">Basic helix-loop-helix DNA-binding superfamily protein</fullName>
    </submittedName>
</protein>
<keyword evidence="2" id="KW-0805">Transcription regulation</keyword>
<dbReference type="PROSITE" id="PS50888">
    <property type="entry name" value="BHLH"/>
    <property type="match status" value="1"/>
</dbReference>
<keyword evidence="3" id="KW-0804">Transcription</keyword>
<dbReference type="GO" id="GO:0043565">
    <property type="term" value="F:sequence-specific DNA binding"/>
    <property type="evidence" value="ECO:0007669"/>
    <property type="project" value="TreeGrafter"/>
</dbReference>
<dbReference type="GO" id="GO:0046983">
    <property type="term" value="F:protein dimerization activity"/>
    <property type="evidence" value="ECO:0007669"/>
    <property type="project" value="InterPro"/>
</dbReference>
<dbReference type="CDD" id="cd11443">
    <property type="entry name" value="bHLH_AtAMS_like"/>
    <property type="match status" value="1"/>
</dbReference>
<evidence type="ECO:0000256" key="1">
    <source>
        <dbReference type="ARBA" id="ARBA00004123"/>
    </source>
</evidence>
<dbReference type="InterPro" id="IPR036638">
    <property type="entry name" value="HLH_DNA-bd_sf"/>
</dbReference>
<feature type="domain" description="BHLH" evidence="6">
    <location>
        <begin position="348"/>
        <end position="397"/>
    </location>
</feature>
<keyword evidence="4" id="KW-0539">Nucleus</keyword>
<accession>A0A4Y1RZN0</accession>
<dbReference type="PANTHER" id="PTHR31945">
    <property type="entry name" value="TRANSCRIPTION FACTOR SCREAM2-RELATED"/>
    <property type="match status" value="1"/>
</dbReference>
<dbReference type="InterPro" id="IPR025610">
    <property type="entry name" value="MYC/MYB_N"/>
</dbReference>
<feature type="region of interest" description="Disordered" evidence="5">
    <location>
        <begin position="442"/>
        <end position="484"/>
    </location>
</feature>
<comment type="subcellular location">
    <subcellularLocation>
        <location evidence="1">Nucleus</location>
    </subcellularLocation>
</comment>
<evidence type="ECO:0000256" key="5">
    <source>
        <dbReference type="SAM" id="MobiDB-lite"/>
    </source>
</evidence>
<gene>
    <name evidence="7" type="ORF">Prudu_022428</name>
</gene>
<dbReference type="PANTHER" id="PTHR31945:SF11">
    <property type="entry name" value="TRANSCRIPTION FACTOR ABORTED MICROSPORES"/>
    <property type="match status" value="1"/>
</dbReference>
<evidence type="ECO:0000259" key="6">
    <source>
        <dbReference type="PROSITE" id="PS50888"/>
    </source>
</evidence>
<keyword evidence="7" id="KW-0238">DNA-binding</keyword>
<dbReference type="GO" id="GO:0005634">
    <property type="term" value="C:nucleus"/>
    <property type="evidence" value="ECO:0007669"/>
    <property type="project" value="UniProtKB-SubCell"/>
</dbReference>
<dbReference type="EMBL" id="AP019304">
    <property type="protein sequence ID" value="BBH09821.1"/>
    <property type="molecule type" value="Genomic_DNA"/>
</dbReference>
<feature type="region of interest" description="Disordered" evidence="5">
    <location>
        <begin position="304"/>
        <end position="358"/>
    </location>
</feature>
<dbReference type="Gene3D" id="4.10.280.10">
    <property type="entry name" value="Helix-loop-helix DNA-binding domain"/>
    <property type="match status" value="1"/>
</dbReference>
<dbReference type="SMART" id="SM00353">
    <property type="entry name" value="HLH"/>
    <property type="match status" value="1"/>
</dbReference>
<dbReference type="SUPFAM" id="SSF47459">
    <property type="entry name" value="HLH, helix-loop-helix DNA-binding domain"/>
    <property type="match status" value="1"/>
</dbReference>
<dbReference type="Pfam" id="PF14215">
    <property type="entry name" value="bHLH-MYC_N"/>
    <property type="match status" value="1"/>
</dbReference>
<reference evidence="7" key="1">
    <citation type="journal article" date="2019" name="Science">
        <title>Mutation of a bHLH transcription factor allowed almond domestication.</title>
        <authorList>
            <person name="Sanchez-Perez R."/>
            <person name="Pavan S."/>
            <person name="Mazzeo R."/>
            <person name="Moldovan C."/>
            <person name="Aiese Cigliano R."/>
            <person name="Del Cueto J."/>
            <person name="Ricciardi F."/>
            <person name="Lotti C."/>
            <person name="Ricciardi L."/>
            <person name="Dicenta F."/>
            <person name="Lopez-Marques R.L."/>
            <person name="Lindberg Moller B."/>
        </authorList>
    </citation>
    <scope>NUCLEOTIDE SEQUENCE</scope>
</reference>